<protein>
    <recommendedName>
        <fullName evidence="2">Ppx/GppA phosphatase N-terminal domain-containing protein</fullName>
    </recommendedName>
</protein>
<dbReference type="SUPFAM" id="SSF53067">
    <property type="entry name" value="Actin-like ATPase domain"/>
    <property type="match status" value="2"/>
</dbReference>
<evidence type="ECO:0000313" key="4">
    <source>
        <dbReference type="Proteomes" id="UP000662111"/>
    </source>
</evidence>
<organism evidence="3 4">
    <name type="scientific">Ornithinimicrobium pekingense</name>
    <dbReference type="NCBI Taxonomy" id="384677"/>
    <lineage>
        <taxon>Bacteria</taxon>
        <taxon>Bacillati</taxon>
        <taxon>Actinomycetota</taxon>
        <taxon>Actinomycetes</taxon>
        <taxon>Micrococcales</taxon>
        <taxon>Ornithinimicrobiaceae</taxon>
        <taxon>Ornithinimicrobium</taxon>
    </lineage>
</organism>
<dbReference type="InterPro" id="IPR050273">
    <property type="entry name" value="GppA/Ppx_hydrolase"/>
</dbReference>
<reference evidence="4" key="1">
    <citation type="journal article" date="2019" name="Int. J. Syst. Evol. Microbiol.">
        <title>The Global Catalogue of Microorganisms (GCM) 10K type strain sequencing project: providing services to taxonomists for standard genome sequencing and annotation.</title>
        <authorList>
            <consortium name="The Broad Institute Genomics Platform"/>
            <consortium name="The Broad Institute Genome Sequencing Center for Infectious Disease"/>
            <person name="Wu L."/>
            <person name="Ma J."/>
        </authorList>
    </citation>
    <scope>NUCLEOTIDE SEQUENCE [LARGE SCALE GENOMIC DNA]</scope>
    <source>
        <strain evidence="4">CGMCC 1.5362</strain>
    </source>
</reference>
<dbReference type="Pfam" id="PF02541">
    <property type="entry name" value="Ppx-GppA"/>
    <property type="match status" value="1"/>
</dbReference>
<gene>
    <name evidence="3" type="ORF">GCM10011509_03440</name>
</gene>
<dbReference type="Gene3D" id="3.30.420.150">
    <property type="entry name" value="Exopolyphosphatase. Domain 2"/>
    <property type="match status" value="1"/>
</dbReference>
<dbReference type="PANTHER" id="PTHR30005:SF0">
    <property type="entry name" value="RETROGRADE REGULATION PROTEIN 2"/>
    <property type="match status" value="1"/>
</dbReference>
<evidence type="ECO:0000256" key="1">
    <source>
        <dbReference type="ARBA" id="ARBA00007125"/>
    </source>
</evidence>
<dbReference type="Proteomes" id="UP000662111">
    <property type="component" value="Unassembled WGS sequence"/>
</dbReference>
<dbReference type="Gene3D" id="3.30.420.40">
    <property type="match status" value="1"/>
</dbReference>
<evidence type="ECO:0000259" key="2">
    <source>
        <dbReference type="Pfam" id="PF02541"/>
    </source>
</evidence>
<dbReference type="InterPro" id="IPR003695">
    <property type="entry name" value="Ppx_GppA_N"/>
</dbReference>
<accession>A0ABQ2F6E9</accession>
<dbReference type="CDD" id="cd24056">
    <property type="entry name" value="ASKHA_NBD_MtPPX1-like"/>
    <property type="match status" value="1"/>
</dbReference>
<feature type="domain" description="Ppx/GppA phosphatase N-terminal" evidence="2">
    <location>
        <begin position="35"/>
        <end position="306"/>
    </location>
</feature>
<dbReference type="PANTHER" id="PTHR30005">
    <property type="entry name" value="EXOPOLYPHOSPHATASE"/>
    <property type="match status" value="1"/>
</dbReference>
<proteinExistence type="inferred from homology"/>
<comment type="caution">
    <text evidence="3">The sequence shown here is derived from an EMBL/GenBank/DDBJ whole genome shotgun (WGS) entry which is preliminary data.</text>
</comment>
<dbReference type="EMBL" id="BMLB01000001">
    <property type="protein sequence ID" value="GGK58342.1"/>
    <property type="molecule type" value="Genomic_DNA"/>
</dbReference>
<keyword evidence="4" id="KW-1185">Reference proteome</keyword>
<dbReference type="InterPro" id="IPR043129">
    <property type="entry name" value="ATPase_NBD"/>
</dbReference>
<sequence length="312" mass="32808">MGRMRLGVIDVGSNTVHLLVVDAHPGAHPLPDYSHSVTLRLAEHLTPEGAISPEGAATLARFVTDCTEVAESRGVAELMGFATSAIREAGNTEDVLAQVASSSGVDLHVLPGDDEARVTFLAARRWFGWSAGRILLIDIGGGSLEMAVGLDEEPDVAVSLPLGAGRLTRDLRGDPPDTARLRELRRRIRSEIAGVQPSLARVGAPQLAVGTSKTIRSLARVCGAAPRAEGPYVPRTLDRSDLAELVPRLAGMTAAERASLPGVSVARAPQLLAGALVVEAALDLLGIESLSICPWALREGLILRFLDGLPDD</sequence>
<name>A0ABQ2F6E9_9MICO</name>
<comment type="similarity">
    <text evidence="1">Belongs to the GppA/Ppx family.</text>
</comment>
<evidence type="ECO:0000313" key="3">
    <source>
        <dbReference type="EMBL" id="GGK58342.1"/>
    </source>
</evidence>